<evidence type="ECO:0000313" key="2">
    <source>
        <dbReference type="EMBL" id="KAK4727147.1"/>
    </source>
</evidence>
<dbReference type="AlphaFoldDB" id="A0AAV9LN31"/>
<accession>A0AAV9LN31</accession>
<name>A0AAV9LN31_9SOLN</name>
<dbReference type="Proteomes" id="UP001311915">
    <property type="component" value="Unassembled WGS sequence"/>
</dbReference>
<evidence type="ECO:0000256" key="1">
    <source>
        <dbReference type="SAM" id="SignalP"/>
    </source>
</evidence>
<feature type="signal peptide" evidence="1">
    <location>
        <begin position="1"/>
        <end position="22"/>
    </location>
</feature>
<keyword evidence="1" id="KW-0732">Signal</keyword>
<sequence length="78" mass="8318">MKQGLTSILALFLGSWQEGVSTGLGDTGDLSALVDEVIGTAPGDIIENLDGKIMQEDASQSLENIQDDENKTEHIKDT</sequence>
<proteinExistence type="predicted"/>
<dbReference type="EMBL" id="JAWPEI010000005">
    <property type="protein sequence ID" value="KAK4727147.1"/>
    <property type="molecule type" value="Genomic_DNA"/>
</dbReference>
<comment type="caution">
    <text evidence="2">The sequence shown here is derived from an EMBL/GenBank/DDBJ whole genome shotgun (WGS) entry which is preliminary data.</text>
</comment>
<feature type="chain" id="PRO_5043676105" evidence="1">
    <location>
        <begin position="23"/>
        <end position="78"/>
    </location>
</feature>
<evidence type="ECO:0000313" key="3">
    <source>
        <dbReference type="Proteomes" id="UP001311915"/>
    </source>
</evidence>
<organism evidence="2 3">
    <name type="scientific">Solanum pinnatisectum</name>
    <name type="common">tansyleaf nightshade</name>
    <dbReference type="NCBI Taxonomy" id="50273"/>
    <lineage>
        <taxon>Eukaryota</taxon>
        <taxon>Viridiplantae</taxon>
        <taxon>Streptophyta</taxon>
        <taxon>Embryophyta</taxon>
        <taxon>Tracheophyta</taxon>
        <taxon>Spermatophyta</taxon>
        <taxon>Magnoliopsida</taxon>
        <taxon>eudicotyledons</taxon>
        <taxon>Gunneridae</taxon>
        <taxon>Pentapetalae</taxon>
        <taxon>asterids</taxon>
        <taxon>lamiids</taxon>
        <taxon>Solanales</taxon>
        <taxon>Solanaceae</taxon>
        <taxon>Solanoideae</taxon>
        <taxon>Solaneae</taxon>
        <taxon>Solanum</taxon>
    </lineage>
</organism>
<keyword evidence="3" id="KW-1185">Reference proteome</keyword>
<gene>
    <name evidence="2" type="ORF">R3W88_032064</name>
</gene>
<reference evidence="2 3" key="1">
    <citation type="submission" date="2023-10" db="EMBL/GenBank/DDBJ databases">
        <title>Genome-Wide Identification Analysis in wild type Solanum Pinnatisectum Reveals Some Genes Defensing Phytophthora Infestans.</title>
        <authorList>
            <person name="Sun C."/>
        </authorList>
    </citation>
    <scope>NUCLEOTIDE SEQUENCE [LARGE SCALE GENOMIC DNA]</scope>
    <source>
        <strain evidence="2">LQN</strain>
        <tissue evidence="2">Leaf</tissue>
    </source>
</reference>
<protein>
    <submittedName>
        <fullName evidence="2">Uncharacterized protein</fullName>
    </submittedName>
</protein>